<keyword evidence="6" id="KW-0645">Protease</keyword>
<dbReference type="InterPro" id="IPR040921">
    <property type="entry name" value="Peptidase_S66C"/>
</dbReference>
<dbReference type="SUPFAM" id="SSF141986">
    <property type="entry name" value="LD-carboxypeptidase A C-terminal domain-like"/>
    <property type="match status" value="1"/>
</dbReference>
<reference evidence="6" key="1">
    <citation type="submission" date="2013-07" db="EMBL/GenBank/DDBJ databases">
        <title>Sub-species coevolution in mutualistic symbiosis.</title>
        <authorList>
            <person name="Murfin K."/>
            <person name="Klassen J."/>
            <person name="Lee M."/>
            <person name="Forst S."/>
            <person name="Stock P."/>
            <person name="Goodrich-Blair H."/>
        </authorList>
    </citation>
    <scope>NUCLEOTIDE SEQUENCE [LARGE SCALE GENOMIC DNA]</scope>
    <source>
        <strain evidence="6">Kraussei Quebec</strain>
    </source>
</reference>
<feature type="domain" description="LD-carboxypeptidase N-terminal" evidence="4">
    <location>
        <begin position="4"/>
        <end position="123"/>
    </location>
</feature>
<dbReference type="Proteomes" id="UP000028500">
    <property type="component" value="Unassembled WGS sequence"/>
</dbReference>
<dbReference type="Gene3D" id="3.50.30.60">
    <property type="entry name" value="LD-carboxypeptidase A C-terminal domain-like"/>
    <property type="match status" value="1"/>
</dbReference>
<sequence>MAKITVVAPANTMRNLDTKTIGVGLKNLSNIGHVVSINEESFFDTDNIAGTIAQRAFSLNRAILSENTDIIMAVFGGYNCNDLLEQIDFVELHRTNKVLIGYSDITTLLNAYYAVTGGVSFHGPGFGTFCDPSLPAETVNGFTKALSLTNIEERLIQPQITASDLWFLKNDFGTREWKPHPEWQTINGGETKGILIGGNIESLLNLIGTEYCPDFDDKILLLESSFNTDPSQFRMWVSHLKACGIFNKISGLLMGNFTECSRKRFSPSYLDNLISEFVPETVPTLVNFSSSHTDPILTLPIGGLIHMKLSNKQNEICMSIPERF</sequence>
<dbReference type="EMBL" id="CBSY010000290">
    <property type="protein sequence ID" value="CDH22115.1"/>
    <property type="molecule type" value="Genomic_DNA"/>
</dbReference>
<name>A0A077PCB4_XENBV</name>
<feature type="domain" description="LD-carboxypeptidase C-terminal" evidence="5">
    <location>
        <begin position="192"/>
        <end position="306"/>
    </location>
</feature>
<dbReference type="Pfam" id="PF02016">
    <property type="entry name" value="Peptidase_S66"/>
    <property type="match status" value="1"/>
</dbReference>
<keyword evidence="7" id="KW-1185">Reference proteome</keyword>
<dbReference type="PIRSF" id="PIRSF028757">
    <property type="entry name" value="LD-carboxypeptidase"/>
    <property type="match status" value="1"/>
</dbReference>
<comment type="similarity">
    <text evidence="1">Belongs to the peptidase S66 family.</text>
</comment>
<dbReference type="InterPro" id="IPR027478">
    <property type="entry name" value="LdcA_N"/>
</dbReference>
<dbReference type="InterPro" id="IPR040449">
    <property type="entry name" value="Peptidase_S66_N"/>
</dbReference>
<proteinExistence type="inferred from homology"/>
<dbReference type="PANTHER" id="PTHR30237">
    <property type="entry name" value="MURAMOYLTETRAPEPTIDE CARBOXYPEPTIDASE"/>
    <property type="match status" value="1"/>
</dbReference>
<dbReference type="CDD" id="cd07025">
    <property type="entry name" value="Peptidase_S66"/>
    <property type="match status" value="1"/>
</dbReference>
<evidence type="ECO:0000313" key="6">
    <source>
        <dbReference type="EMBL" id="CDH22115.1"/>
    </source>
</evidence>
<dbReference type="HOGENOM" id="CLU_034346_1_1_6"/>
<evidence type="ECO:0000313" key="7">
    <source>
        <dbReference type="Proteomes" id="UP000028500"/>
    </source>
</evidence>
<dbReference type="AlphaFoldDB" id="A0A077PCB4"/>
<keyword evidence="2 6" id="KW-0378">Hydrolase</keyword>
<accession>A0A077PCB4</accession>
<protein>
    <submittedName>
        <fullName evidence="6">Putative Muramoyltetrapeptide carboxypeptidase</fullName>
        <ecNumber evidence="6">3.4.17.13</ecNumber>
    </submittedName>
</protein>
<evidence type="ECO:0000259" key="5">
    <source>
        <dbReference type="Pfam" id="PF17676"/>
    </source>
</evidence>
<dbReference type="Gene3D" id="3.40.50.10740">
    <property type="entry name" value="Class I glutamine amidotransferase-like"/>
    <property type="match status" value="1"/>
</dbReference>
<dbReference type="PANTHER" id="PTHR30237:SF5">
    <property type="entry name" value="CARBOXYPEPTIDASE VC_A0337-RELATED"/>
    <property type="match status" value="1"/>
</dbReference>
<dbReference type="GO" id="GO:0106415">
    <property type="term" value="F:muramoyltetrapeptide carboxypeptidase activity"/>
    <property type="evidence" value="ECO:0007669"/>
    <property type="project" value="UniProtKB-EC"/>
</dbReference>
<feature type="active site" description="Charge relay system" evidence="3">
    <location>
        <position position="223"/>
    </location>
</feature>
<comment type="caution">
    <text evidence="6">The sequence shown here is derived from an EMBL/GenBank/DDBJ whole genome shotgun (WGS) entry which is preliminary data.</text>
</comment>
<evidence type="ECO:0000256" key="1">
    <source>
        <dbReference type="ARBA" id="ARBA00010233"/>
    </source>
</evidence>
<dbReference type="SUPFAM" id="SSF52317">
    <property type="entry name" value="Class I glutamine amidotransferase-like"/>
    <property type="match status" value="1"/>
</dbReference>
<gene>
    <name evidence="6" type="ORF">XBKQ1_960017</name>
</gene>
<dbReference type="OrthoDB" id="9807329at2"/>
<feature type="active site" description="Nucleophile" evidence="3">
    <location>
        <position position="103"/>
    </location>
</feature>
<dbReference type="RefSeq" id="WP_038245181.1">
    <property type="nucleotide sequence ID" value="NZ_CAWLZI010000092.1"/>
</dbReference>
<feature type="active site" description="Charge relay system" evidence="3">
    <location>
        <position position="292"/>
    </location>
</feature>
<evidence type="ECO:0000256" key="3">
    <source>
        <dbReference type="PIRSR" id="PIRSR028757-1"/>
    </source>
</evidence>
<evidence type="ECO:0000259" key="4">
    <source>
        <dbReference type="Pfam" id="PF02016"/>
    </source>
</evidence>
<dbReference type="InterPro" id="IPR027461">
    <property type="entry name" value="Carboxypeptidase_A_C_sf"/>
</dbReference>
<dbReference type="InterPro" id="IPR029062">
    <property type="entry name" value="Class_I_gatase-like"/>
</dbReference>
<dbReference type="Pfam" id="PF17676">
    <property type="entry name" value="Peptidase_S66C"/>
    <property type="match status" value="1"/>
</dbReference>
<organism evidence="6 7">
    <name type="scientific">Xenorhabdus bovienii str. kraussei Quebec</name>
    <dbReference type="NCBI Taxonomy" id="1398203"/>
    <lineage>
        <taxon>Bacteria</taxon>
        <taxon>Pseudomonadati</taxon>
        <taxon>Pseudomonadota</taxon>
        <taxon>Gammaproteobacteria</taxon>
        <taxon>Enterobacterales</taxon>
        <taxon>Morganellaceae</taxon>
        <taxon>Xenorhabdus</taxon>
    </lineage>
</organism>
<keyword evidence="6" id="KW-0121">Carboxypeptidase</keyword>
<dbReference type="EC" id="3.4.17.13" evidence="6"/>
<dbReference type="InterPro" id="IPR003507">
    <property type="entry name" value="S66_fam"/>
</dbReference>
<evidence type="ECO:0000256" key="2">
    <source>
        <dbReference type="ARBA" id="ARBA00022801"/>
    </source>
</evidence>